<dbReference type="PANTHER" id="PTHR43674:SF2">
    <property type="entry name" value="BETA-UREIDOPROPIONASE"/>
    <property type="match status" value="1"/>
</dbReference>
<dbReference type="Pfam" id="PF00795">
    <property type="entry name" value="CN_hydrolase"/>
    <property type="match status" value="1"/>
</dbReference>
<dbReference type="GO" id="GO:0047417">
    <property type="term" value="F:N-carbamoyl-D-amino acid hydrolase activity"/>
    <property type="evidence" value="ECO:0007669"/>
    <property type="project" value="UniProtKB-EC"/>
</dbReference>
<evidence type="ECO:0000259" key="3">
    <source>
        <dbReference type="PROSITE" id="PS50263"/>
    </source>
</evidence>
<dbReference type="CDD" id="cd07197">
    <property type="entry name" value="nitrilase"/>
    <property type="match status" value="1"/>
</dbReference>
<feature type="region of interest" description="Disordered" evidence="2">
    <location>
        <begin position="249"/>
        <end position="288"/>
    </location>
</feature>
<gene>
    <name evidence="4" type="ORF">Mal48_21190</name>
</gene>
<dbReference type="SUPFAM" id="SSF56317">
    <property type="entry name" value="Carbon-nitrogen hydrolase"/>
    <property type="match status" value="1"/>
</dbReference>
<dbReference type="OrthoDB" id="2826359at2"/>
<evidence type="ECO:0000313" key="5">
    <source>
        <dbReference type="Proteomes" id="UP000315724"/>
    </source>
</evidence>
<evidence type="ECO:0000256" key="1">
    <source>
        <dbReference type="ARBA" id="ARBA00022801"/>
    </source>
</evidence>
<protein>
    <submittedName>
        <fullName evidence="4">N-carbamoyl-D-amino acid hydrolase</fullName>
        <ecNumber evidence="4">3.5.1.77</ecNumber>
    </submittedName>
</protein>
<evidence type="ECO:0000313" key="4">
    <source>
        <dbReference type="EMBL" id="QDT32871.1"/>
    </source>
</evidence>
<proteinExistence type="predicted"/>
<evidence type="ECO:0000256" key="2">
    <source>
        <dbReference type="SAM" id="MobiDB-lite"/>
    </source>
</evidence>
<name>A0A517QMP2_9PLAN</name>
<dbReference type="EMBL" id="CP036267">
    <property type="protein sequence ID" value="QDT32871.1"/>
    <property type="molecule type" value="Genomic_DNA"/>
</dbReference>
<keyword evidence="1 4" id="KW-0378">Hydrolase</keyword>
<dbReference type="PANTHER" id="PTHR43674">
    <property type="entry name" value="NITRILASE C965.09-RELATED"/>
    <property type="match status" value="1"/>
</dbReference>
<dbReference type="EC" id="3.5.1.77" evidence="4"/>
<organism evidence="4 5">
    <name type="scientific">Thalassoglobus polymorphus</name>
    <dbReference type="NCBI Taxonomy" id="2527994"/>
    <lineage>
        <taxon>Bacteria</taxon>
        <taxon>Pseudomonadati</taxon>
        <taxon>Planctomycetota</taxon>
        <taxon>Planctomycetia</taxon>
        <taxon>Planctomycetales</taxon>
        <taxon>Planctomycetaceae</taxon>
        <taxon>Thalassoglobus</taxon>
    </lineage>
</organism>
<feature type="compositionally biased region" description="Basic and acidic residues" evidence="2">
    <location>
        <begin position="249"/>
        <end position="277"/>
    </location>
</feature>
<dbReference type="InterPro" id="IPR036526">
    <property type="entry name" value="C-N_Hydrolase_sf"/>
</dbReference>
<dbReference type="AlphaFoldDB" id="A0A517QMP2"/>
<dbReference type="PROSITE" id="PS50263">
    <property type="entry name" value="CN_HYDROLASE"/>
    <property type="match status" value="1"/>
</dbReference>
<dbReference type="KEGG" id="tpol:Mal48_21190"/>
<dbReference type="InterPro" id="IPR003010">
    <property type="entry name" value="C-N_Hydrolase"/>
</dbReference>
<feature type="domain" description="CN hydrolase" evidence="3">
    <location>
        <begin position="6"/>
        <end position="244"/>
    </location>
</feature>
<reference evidence="4 5" key="1">
    <citation type="submission" date="2019-02" db="EMBL/GenBank/DDBJ databases">
        <title>Deep-cultivation of Planctomycetes and their phenomic and genomic characterization uncovers novel biology.</title>
        <authorList>
            <person name="Wiegand S."/>
            <person name="Jogler M."/>
            <person name="Boedeker C."/>
            <person name="Pinto D."/>
            <person name="Vollmers J."/>
            <person name="Rivas-Marin E."/>
            <person name="Kohn T."/>
            <person name="Peeters S.H."/>
            <person name="Heuer A."/>
            <person name="Rast P."/>
            <person name="Oberbeckmann S."/>
            <person name="Bunk B."/>
            <person name="Jeske O."/>
            <person name="Meyerdierks A."/>
            <person name="Storesund J.E."/>
            <person name="Kallscheuer N."/>
            <person name="Luecker S."/>
            <person name="Lage O.M."/>
            <person name="Pohl T."/>
            <person name="Merkel B.J."/>
            <person name="Hornburger P."/>
            <person name="Mueller R.-W."/>
            <person name="Bruemmer F."/>
            <person name="Labrenz M."/>
            <person name="Spormann A.M."/>
            <person name="Op den Camp H."/>
            <person name="Overmann J."/>
            <person name="Amann R."/>
            <person name="Jetten M.S.M."/>
            <person name="Mascher T."/>
            <person name="Medema M.H."/>
            <person name="Devos D.P."/>
            <person name="Kaster A.-K."/>
            <person name="Ovreas L."/>
            <person name="Rohde M."/>
            <person name="Galperin M.Y."/>
            <person name="Jogler C."/>
        </authorList>
    </citation>
    <scope>NUCLEOTIDE SEQUENCE [LARGE SCALE GENOMIC DNA]</scope>
    <source>
        <strain evidence="4 5">Mal48</strain>
    </source>
</reference>
<keyword evidence="5" id="KW-1185">Reference proteome</keyword>
<dbReference type="Gene3D" id="3.60.110.10">
    <property type="entry name" value="Carbon-nitrogen hydrolase"/>
    <property type="match status" value="1"/>
</dbReference>
<accession>A0A517QMP2</accession>
<dbReference type="Proteomes" id="UP000315724">
    <property type="component" value="Chromosome"/>
</dbReference>
<sequence length="288" mass="31670">MKVNSMKVAAVQVDVKIGEVEQNLAQTIELIGETRSAGAELTIFPECALTGYCYSDLNEARQFAQNIPGPATDLIVKALQEFGGYAIFGMLEPSPEGVYNVAVLAGPNGVIGVYRKIHLPGLGVDQFATFGDRPFEVYDLGEIKVGIGICYDSAFPESIRIMAIQGADLIALPTNFPTGAEQMTKFVMNTRSMENKVYFAAVNRVGEERGFRFIGETVITDPTGNTISKGSGKDEEILYFDVDPEKSRNKRIDRVPGKHAIDRLADRRPEMYEKLTEPHSLPRPGRDD</sequence>
<dbReference type="InterPro" id="IPR050345">
    <property type="entry name" value="Aliph_Amidase/BUP"/>
</dbReference>